<dbReference type="Gene3D" id="2.40.280.10">
    <property type="match status" value="1"/>
</dbReference>
<evidence type="ECO:0000256" key="1">
    <source>
        <dbReference type="ARBA" id="ARBA00022490"/>
    </source>
</evidence>
<organism evidence="4 5">
    <name type="scientific">Candidatus Shapirobacteria bacterium CG07_land_8_20_14_0_80_39_18</name>
    <dbReference type="NCBI Taxonomy" id="1974882"/>
    <lineage>
        <taxon>Bacteria</taxon>
        <taxon>Candidatus Shapironibacteriota</taxon>
    </lineage>
</organism>
<comment type="subcellular location">
    <subcellularLocation>
        <location evidence="3">Cytoplasm</location>
    </subcellularLocation>
    <text evidence="3">The tmRNA-SmpB complex associates with stalled 70S ribosomes.</text>
</comment>
<accession>A0A2M6YRY2</accession>
<dbReference type="NCBIfam" id="NF003843">
    <property type="entry name" value="PRK05422.1"/>
    <property type="match status" value="1"/>
</dbReference>
<dbReference type="GO" id="GO:0005829">
    <property type="term" value="C:cytosol"/>
    <property type="evidence" value="ECO:0007669"/>
    <property type="project" value="TreeGrafter"/>
</dbReference>
<name>A0A2M6YRY2_9BACT</name>
<proteinExistence type="inferred from homology"/>
<dbReference type="AlphaFoldDB" id="A0A2M6YRY2"/>
<evidence type="ECO:0000256" key="3">
    <source>
        <dbReference type="HAMAP-Rule" id="MF_00023"/>
    </source>
</evidence>
<keyword evidence="1 3" id="KW-0963">Cytoplasm</keyword>
<reference evidence="5" key="1">
    <citation type="submission" date="2017-09" db="EMBL/GenBank/DDBJ databases">
        <title>Depth-based differentiation of microbial function through sediment-hosted aquifers and enrichment of novel symbionts in the deep terrestrial subsurface.</title>
        <authorList>
            <person name="Probst A.J."/>
            <person name="Ladd B."/>
            <person name="Jarett J.K."/>
            <person name="Geller-Mcgrath D.E."/>
            <person name="Sieber C.M.K."/>
            <person name="Emerson J.B."/>
            <person name="Anantharaman K."/>
            <person name="Thomas B.C."/>
            <person name="Malmstrom R."/>
            <person name="Stieglmeier M."/>
            <person name="Klingl A."/>
            <person name="Woyke T."/>
            <person name="Ryan C.M."/>
            <person name="Banfield J.F."/>
        </authorList>
    </citation>
    <scope>NUCLEOTIDE SEQUENCE [LARGE SCALE GENOMIC DNA]</scope>
</reference>
<comment type="function">
    <text evidence="3">Required for rescue of stalled ribosomes mediated by trans-translation. Binds to transfer-messenger RNA (tmRNA), required for stable association of tmRNA with ribosomes. tmRNA and SmpB together mimic tRNA shape, replacing the anticodon stem-loop with SmpB. tmRNA is encoded by the ssrA gene; the 2 termini fold to resemble tRNA(Ala) and it encodes a 'tag peptide', a short internal open reading frame. During trans-translation Ala-aminoacylated tmRNA acts like a tRNA, entering the A-site of stalled ribosomes, displacing the stalled mRNA. The ribosome then switches to translate the ORF on the tmRNA; the nascent peptide is terminated with the 'tag peptide' encoded by the tmRNA and targeted for degradation. The ribosome is freed to recommence translation, which seems to be the essential function of trans-translation.</text>
</comment>
<dbReference type="PANTHER" id="PTHR30308">
    <property type="entry name" value="TMRNA-BINDING COMPONENT OF TRANS-TRANSLATION TAGGING COMPLEX"/>
    <property type="match status" value="1"/>
</dbReference>
<sequence>MKIINRRVNFDYQLFDKVEVGVVLNGAEVKSLFAGKASLDEAYVKIVDNEALLLNAHIHPYEYADVRKIDPKRTRKLLLHKKELLGLQNKMKQKNLVLVPVMWYNKGRQIKLEIALAKGKKKWEKKEAIKRADLARETEEELKNRK</sequence>
<dbReference type="Pfam" id="PF01668">
    <property type="entry name" value="SmpB"/>
    <property type="match status" value="1"/>
</dbReference>
<comment type="caution">
    <text evidence="4">The sequence shown here is derived from an EMBL/GenBank/DDBJ whole genome shotgun (WGS) entry which is preliminary data.</text>
</comment>
<dbReference type="InterPro" id="IPR000037">
    <property type="entry name" value="SsrA-bd_prot"/>
</dbReference>
<dbReference type="Proteomes" id="UP000229502">
    <property type="component" value="Unassembled WGS sequence"/>
</dbReference>
<dbReference type="GO" id="GO:0070930">
    <property type="term" value="P:trans-translation-dependent protein tagging"/>
    <property type="evidence" value="ECO:0007669"/>
    <property type="project" value="TreeGrafter"/>
</dbReference>
<evidence type="ECO:0000313" key="5">
    <source>
        <dbReference type="Proteomes" id="UP000229502"/>
    </source>
</evidence>
<evidence type="ECO:0000256" key="2">
    <source>
        <dbReference type="ARBA" id="ARBA00022884"/>
    </source>
</evidence>
<dbReference type="NCBIfam" id="TIGR00086">
    <property type="entry name" value="smpB"/>
    <property type="match status" value="1"/>
</dbReference>
<dbReference type="InterPro" id="IPR023620">
    <property type="entry name" value="SmpB"/>
</dbReference>
<gene>
    <name evidence="3" type="primary">smpB</name>
    <name evidence="4" type="ORF">COT03_00670</name>
</gene>
<dbReference type="GO" id="GO:0003723">
    <property type="term" value="F:RNA binding"/>
    <property type="evidence" value="ECO:0007669"/>
    <property type="project" value="UniProtKB-UniRule"/>
</dbReference>
<dbReference type="SUPFAM" id="SSF74982">
    <property type="entry name" value="Small protein B (SmpB)"/>
    <property type="match status" value="1"/>
</dbReference>
<keyword evidence="2 3" id="KW-0694">RNA-binding</keyword>
<dbReference type="EMBL" id="PEWZ01000038">
    <property type="protein sequence ID" value="PIU36130.1"/>
    <property type="molecule type" value="Genomic_DNA"/>
</dbReference>
<dbReference type="HAMAP" id="MF_00023">
    <property type="entry name" value="SmpB"/>
    <property type="match status" value="1"/>
</dbReference>
<dbReference type="PANTHER" id="PTHR30308:SF2">
    <property type="entry name" value="SSRA-BINDING PROTEIN"/>
    <property type="match status" value="1"/>
</dbReference>
<protein>
    <recommendedName>
        <fullName evidence="3">SsrA-binding protein</fullName>
    </recommendedName>
    <alternativeName>
        <fullName evidence="3">Small protein B</fullName>
    </alternativeName>
</protein>
<dbReference type="GO" id="GO:0070929">
    <property type="term" value="P:trans-translation"/>
    <property type="evidence" value="ECO:0007669"/>
    <property type="project" value="UniProtKB-UniRule"/>
</dbReference>
<comment type="similarity">
    <text evidence="3">Belongs to the SmpB family.</text>
</comment>
<evidence type="ECO:0000313" key="4">
    <source>
        <dbReference type="EMBL" id="PIU36130.1"/>
    </source>
</evidence>